<accession>A0A4R8HHT3</accession>
<evidence type="ECO:0000313" key="2">
    <source>
        <dbReference type="Proteomes" id="UP000295832"/>
    </source>
</evidence>
<keyword evidence="2" id="KW-1185">Reference proteome</keyword>
<proteinExistence type="predicted"/>
<dbReference type="Proteomes" id="UP000295832">
    <property type="component" value="Unassembled WGS sequence"/>
</dbReference>
<reference evidence="1 2" key="1">
    <citation type="submission" date="2019-03" db="EMBL/GenBank/DDBJ databases">
        <title>Subsurface microbial communities from deep shales in Ohio and West Virginia, USA.</title>
        <authorList>
            <person name="Wrighton K."/>
        </authorList>
    </citation>
    <scope>NUCLEOTIDE SEQUENCE [LARGE SCALE GENOMIC DNA]</scope>
    <source>
        <strain evidence="1 2">MSL 6dP</strain>
    </source>
</reference>
<name>A0A4R8HHT3_9FIRM</name>
<evidence type="ECO:0000313" key="1">
    <source>
        <dbReference type="EMBL" id="TDX58968.1"/>
    </source>
</evidence>
<comment type="caution">
    <text evidence="1">The sequence shown here is derived from an EMBL/GenBank/DDBJ whole genome shotgun (WGS) entry which is preliminary data.</text>
</comment>
<dbReference type="EMBL" id="SOEG01000002">
    <property type="protein sequence ID" value="TDX58968.1"/>
    <property type="molecule type" value="Genomic_DNA"/>
</dbReference>
<protein>
    <submittedName>
        <fullName evidence="1">Uncharacterized protein</fullName>
    </submittedName>
</protein>
<organism evidence="1 2">
    <name type="scientific">Orenia marismortui</name>
    <dbReference type="NCBI Taxonomy" id="46469"/>
    <lineage>
        <taxon>Bacteria</taxon>
        <taxon>Bacillati</taxon>
        <taxon>Bacillota</taxon>
        <taxon>Clostridia</taxon>
        <taxon>Halanaerobiales</taxon>
        <taxon>Halobacteroidaceae</taxon>
        <taxon>Orenia</taxon>
    </lineage>
</organism>
<dbReference type="AlphaFoldDB" id="A0A4R8HHT3"/>
<sequence>MHFYTSMATYYKFKDNKIPTFEELLGYGSEDTYVNIFIYIFEDVITDKEKKEEFLSNVMELLEYLRGQNLKWATIQISIYDEEFFKDKDMDHVLEVSGWFHNGTDEFDVWEYKEKLRYNLLIFKQKYKTIEEKRDIEELINMVYPE</sequence>
<gene>
    <name evidence="1" type="ORF">C7959_102106</name>
</gene>